<gene>
    <name evidence="3" type="ORF">CTI12_AA132950</name>
</gene>
<dbReference type="PANTHER" id="PTHR46310:SF7">
    <property type="entry name" value="AMIDASE 1"/>
    <property type="match status" value="1"/>
</dbReference>
<dbReference type="SUPFAM" id="SSF75304">
    <property type="entry name" value="Amidase signature (AS) enzymes"/>
    <property type="match status" value="1"/>
</dbReference>
<dbReference type="AlphaFoldDB" id="A0A2U1PF26"/>
<feature type="domain" description="Amidase" evidence="2">
    <location>
        <begin position="25"/>
        <end position="121"/>
    </location>
</feature>
<dbReference type="PANTHER" id="PTHR46310">
    <property type="entry name" value="AMIDASE 1"/>
    <property type="match status" value="1"/>
</dbReference>
<evidence type="ECO:0000256" key="1">
    <source>
        <dbReference type="SAM" id="MobiDB-lite"/>
    </source>
</evidence>
<dbReference type="EMBL" id="PKPP01001239">
    <property type="protein sequence ID" value="PWA84342.1"/>
    <property type="molecule type" value="Genomic_DNA"/>
</dbReference>
<proteinExistence type="predicted"/>
<dbReference type="InterPro" id="IPR036928">
    <property type="entry name" value="AS_sf"/>
</dbReference>
<reference evidence="3 4" key="1">
    <citation type="journal article" date="2018" name="Mol. Plant">
        <title>The genome of Artemisia annua provides insight into the evolution of Asteraceae family and artemisinin biosynthesis.</title>
        <authorList>
            <person name="Shen Q."/>
            <person name="Zhang L."/>
            <person name="Liao Z."/>
            <person name="Wang S."/>
            <person name="Yan T."/>
            <person name="Shi P."/>
            <person name="Liu M."/>
            <person name="Fu X."/>
            <person name="Pan Q."/>
            <person name="Wang Y."/>
            <person name="Lv Z."/>
            <person name="Lu X."/>
            <person name="Zhang F."/>
            <person name="Jiang W."/>
            <person name="Ma Y."/>
            <person name="Chen M."/>
            <person name="Hao X."/>
            <person name="Li L."/>
            <person name="Tang Y."/>
            <person name="Lv G."/>
            <person name="Zhou Y."/>
            <person name="Sun X."/>
            <person name="Brodelius P.E."/>
            <person name="Rose J.K.C."/>
            <person name="Tang K."/>
        </authorList>
    </citation>
    <scope>NUCLEOTIDE SEQUENCE [LARGE SCALE GENOMIC DNA]</scope>
    <source>
        <strain evidence="4">cv. Huhao1</strain>
        <tissue evidence="3">Leaf</tissue>
    </source>
</reference>
<keyword evidence="4" id="KW-1185">Reference proteome</keyword>
<feature type="region of interest" description="Disordered" evidence="1">
    <location>
        <begin position="108"/>
        <end position="129"/>
    </location>
</feature>
<name>A0A2U1PF26_ARTAN</name>
<accession>A0A2U1PF26</accession>
<protein>
    <submittedName>
        <fullName evidence="3">Amidase 1</fullName>
    </submittedName>
</protein>
<organism evidence="3 4">
    <name type="scientific">Artemisia annua</name>
    <name type="common">Sweet wormwood</name>
    <dbReference type="NCBI Taxonomy" id="35608"/>
    <lineage>
        <taxon>Eukaryota</taxon>
        <taxon>Viridiplantae</taxon>
        <taxon>Streptophyta</taxon>
        <taxon>Embryophyta</taxon>
        <taxon>Tracheophyta</taxon>
        <taxon>Spermatophyta</taxon>
        <taxon>Magnoliopsida</taxon>
        <taxon>eudicotyledons</taxon>
        <taxon>Gunneridae</taxon>
        <taxon>Pentapetalae</taxon>
        <taxon>asterids</taxon>
        <taxon>campanulids</taxon>
        <taxon>Asterales</taxon>
        <taxon>Asteraceae</taxon>
        <taxon>Asteroideae</taxon>
        <taxon>Anthemideae</taxon>
        <taxon>Artemisiinae</taxon>
        <taxon>Artemisia</taxon>
    </lineage>
</organism>
<evidence type="ECO:0000313" key="4">
    <source>
        <dbReference type="Proteomes" id="UP000245207"/>
    </source>
</evidence>
<sequence>MTMAVNTGNYGAFMEEFVLPPSPTSSSPPLSSLTFAVKDIFDMEGYVTGFGNPDWLRTHSAATSTAPTVLAMLNAGAICVGRTVMDEMAYSINGENVHYGTPINPCAPDRVPGGSSSGSAVHAKKNLNK</sequence>
<dbReference type="Proteomes" id="UP000245207">
    <property type="component" value="Unassembled WGS sequence"/>
</dbReference>
<dbReference type="Pfam" id="PF01425">
    <property type="entry name" value="Amidase"/>
    <property type="match status" value="1"/>
</dbReference>
<comment type="caution">
    <text evidence="3">The sequence shown here is derived from an EMBL/GenBank/DDBJ whole genome shotgun (WGS) entry which is preliminary data.</text>
</comment>
<evidence type="ECO:0000259" key="2">
    <source>
        <dbReference type="Pfam" id="PF01425"/>
    </source>
</evidence>
<evidence type="ECO:0000313" key="3">
    <source>
        <dbReference type="EMBL" id="PWA84342.1"/>
    </source>
</evidence>
<dbReference type="InterPro" id="IPR023631">
    <property type="entry name" value="Amidase_dom"/>
</dbReference>
<dbReference type="OrthoDB" id="1693637at2759"/>
<dbReference type="Gene3D" id="3.90.1300.10">
    <property type="entry name" value="Amidase signature (AS) domain"/>
    <property type="match status" value="1"/>
</dbReference>
<dbReference type="STRING" id="35608.A0A2U1PF26"/>